<keyword evidence="11" id="KW-1185">Reference proteome</keyword>
<dbReference type="FunFam" id="3.40.50.150:FF:000257">
    <property type="entry name" value="16S rRNA methyltransferase"/>
    <property type="match status" value="1"/>
</dbReference>
<gene>
    <name evidence="10" type="ORF">G3A50_05775</name>
</gene>
<dbReference type="InterPro" id="IPR049560">
    <property type="entry name" value="MeTrfase_RsmB-F_NOP2_cat"/>
</dbReference>
<dbReference type="GO" id="GO:0008173">
    <property type="term" value="F:RNA methyltransferase activity"/>
    <property type="evidence" value="ECO:0007669"/>
    <property type="project" value="InterPro"/>
</dbReference>
<keyword evidence="3 6" id="KW-0808">Transferase</keyword>
<protein>
    <submittedName>
        <fullName evidence="10">Methyltransferase domain-containing protein</fullName>
    </submittedName>
</protein>
<evidence type="ECO:0000256" key="3">
    <source>
        <dbReference type="ARBA" id="ARBA00022679"/>
    </source>
</evidence>
<reference evidence="10 11" key="1">
    <citation type="submission" date="2020-02" db="EMBL/GenBank/DDBJ databases">
        <authorList>
            <person name="Li G."/>
        </authorList>
    </citation>
    <scope>NUCLEOTIDE SEQUENCE [LARGE SCALE GENOMIC DNA]</scope>
    <source>
        <strain evidence="10 11">DSM 102029</strain>
    </source>
</reference>
<dbReference type="InterPro" id="IPR001678">
    <property type="entry name" value="MeTrfase_RsmB-F_NOP2_dom"/>
</dbReference>
<dbReference type="SUPFAM" id="SSF53335">
    <property type="entry name" value="S-adenosyl-L-methionine-dependent methyltransferases"/>
    <property type="match status" value="1"/>
</dbReference>
<evidence type="ECO:0000256" key="6">
    <source>
        <dbReference type="PROSITE-ProRule" id="PRU01023"/>
    </source>
</evidence>
<dbReference type="AlphaFoldDB" id="A0A6P1YKQ4"/>
<name>A0A6P1YKQ4_9HYPH</name>
<dbReference type="CDD" id="cd02440">
    <property type="entry name" value="AdoMet_MTases"/>
    <property type="match status" value="1"/>
</dbReference>
<evidence type="ECO:0000259" key="9">
    <source>
        <dbReference type="PROSITE" id="PS51686"/>
    </source>
</evidence>
<evidence type="ECO:0000256" key="7">
    <source>
        <dbReference type="SAM" id="Coils"/>
    </source>
</evidence>
<evidence type="ECO:0000256" key="8">
    <source>
        <dbReference type="SAM" id="MobiDB-lite"/>
    </source>
</evidence>
<evidence type="ECO:0000256" key="2">
    <source>
        <dbReference type="ARBA" id="ARBA00022603"/>
    </source>
</evidence>
<keyword evidence="4 6" id="KW-0949">S-adenosyl-L-methionine</keyword>
<organism evidence="10 11">
    <name type="scientific">Ancylobacter pratisalsi</name>
    <dbReference type="NCBI Taxonomy" id="1745854"/>
    <lineage>
        <taxon>Bacteria</taxon>
        <taxon>Pseudomonadati</taxon>
        <taxon>Pseudomonadota</taxon>
        <taxon>Alphaproteobacteria</taxon>
        <taxon>Hyphomicrobiales</taxon>
        <taxon>Xanthobacteraceae</taxon>
        <taxon>Ancylobacter</taxon>
    </lineage>
</organism>
<proteinExistence type="inferred from homology"/>
<sequence length="460" mass="48718">MNETSRASNRRPANRGSRPGSAERPRPPGAPPPSLPGIAVRRAAADAMDAVLDKSRPLEESLERLTRDLDDRDRSLARMIAATSLRRLGSLRTLLRGMIERSLPPKAKRVETILIIGAAQILLTDVPDHAAVATSVALAGEDAATAGFKGLINAVLRRVTREGRALLPEGPDQPKWMIEGWMQAYGAETGNAISRALAHEAGLDLTAKSDPAGWAATLNGRLLPNGTIRLVDAGNITALPGFSEGGWWVQDAAAALPAQLLHATAGMEIADLCAAPGGKTAQLAAAGARVTAVDRSGTRLKRLQQNLDRLGLEAEIVEADAAVFEGGPFDAVLIDAPCSATGTIRRHPDVAWTKAREDVATLAALQARILAHSAQILRPGGVLVYSTCSLEPEEGENQISAFLATHPDFRREPIQPGECGVAAEWINAAGELRTLPTHLPDADPRQAGLDGFFAARLRRA</sequence>
<feature type="coiled-coil region" evidence="7">
    <location>
        <begin position="293"/>
        <end position="320"/>
    </location>
</feature>
<dbReference type="PROSITE" id="PS51686">
    <property type="entry name" value="SAM_MT_RSMB_NOP"/>
    <property type="match status" value="1"/>
</dbReference>
<dbReference type="SUPFAM" id="SSF48013">
    <property type="entry name" value="NusB-like"/>
    <property type="match status" value="1"/>
</dbReference>
<dbReference type="PROSITE" id="PS01153">
    <property type="entry name" value="NOL1_NOP2_SUN"/>
    <property type="match status" value="1"/>
</dbReference>
<evidence type="ECO:0000313" key="10">
    <source>
        <dbReference type="EMBL" id="QIB33271.1"/>
    </source>
</evidence>
<dbReference type="GO" id="GO:0003723">
    <property type="term" value="F:RNA binding"/>
    <property type="evidence" value="ECO:0007669"/>
    <property type="project" value="UniProtKB-UniRule"/>
</dbReference>
<dbReference type="InterPro" id="IPR035926">
    <property type="entry name" value="NusB-like_sf"/>
</dbReference>
<comment type="similarity">
    <text evidence="1 6">Belongs to the class I-like SAM-binding methyltransferase superfamily. RsmB/NOP family.</text>
</comment>
<dbReference type="EMBL" id="CP048630">
    <property type="protein sequence ID" value="QIB33271.1"/>
    <property type="molecule type" value="Genomic_DNA"/>
</dbReference>
<evidence type="ECO:0000256" key="5">
    <source>
        <dbReference type="ARBA" id="ARBA00022884"/>
    </source>
</evidence>
<dbReference type="KEGG" id="apra:G3A50_05775"/>
<keyword evidence="7" id="KW-0175">Coiled coil</keyword>
<feature type="binding site" evidence="6">
    <location>
        <position position="335"/>
    </location>
    <ligand>
        <name>S-adenosyl-L-methionine</name>
        <dbReference type="ChEBI" id="CHEBI:59789"/>
    </ligand>
</feature>
<feature type="binding site" evidence="6">
    <location>
        <begin position="273"/>
        <end position="279"/>
    </location>
    <ligand>
        <name>S-adenosyl-L-methionine</name>
        <dbReference type="ChEBI" id="CHEBI:59789"/>
    </ligand>
</feature>
<dbReference type="PRINTS" id="PR02008">
    <property type="entry name" value="RCMTFAMILY"/>
</dbReference>
<comment type="caution">
    <text evidence="6">Lacks conserved residue(s) required for the propagation of feature annotation.</text>
</comment>
<dbReference type="InterPro" id="IPR029063">
    <property type="entry name" value="SAM-dependent_MTases_sf"/>
</dbReference>
<evidence type="ECO:0000313" key="11">
    <source>
        <dbReference type="Proteomes" id="UP000464751"/>
    </source>
</evidence>
<evidence type="ECO:0000256" key="4">
    <source>
        <dbReference type="ARBA" id="ARBA00022691"/>
    </source>
</evidence>
<accession>A0A6P1YKQ4</accession>
<dbReference type="PANTHER" id="PTHR22807:SF61">
    <property type="entry name" value="NOL1_NOP2_SUN FAMILY PROTEIN _ ANTITERMINATION NUSB DOMAIN-CONTAINING PROTEIN"/>
    <property type="match status" value="1"/>
</dbReference>
<dbReference type="InterPro" id="IPR018314">
    <property type="entry name" value="RsmB/NOL1/NOP2-like_CS"/>
</dbReference>
<feature type="region of interest" description="Disordered" evidence="8">
    <location>
        <begin position="1"/>
        <end position="37"/>
    </location>
</feature>
<dbReference type="GO" id="GO:0006355">
    <property type="term" value="P:regulation of DNA-templated transcription"/>
    <property type="evidence" value="ECO:0007669"/>
    <property type="project" value="InterPro"/>
</dbReference>
<keyword evidence="2 6" id="KW-0489">Methyltransferase</keyword>
<feature type="domain" description="SAM-dependent MTase RsmB/NOP-type" evidence="9">
    <location>
        <begin position="181"/>
        <end position="460"/>
    </location>
</feature>
<feature type="active site" description="Nucleophile" evidence="6">
    <location>
        <position position="388"/>
    </location>
</feature>
<keyword evidence="5 6" id="KW-0694">RNA-binding</keyword>
<evidence type="ECO:0000256" key="1">
    <source>
        <dbReference type="ARBA" id="ARBA00007494"/>
    </source>
</evidence>
<dbReference type="InterPro" id="IPR023267">
    <property type="entry name" value="RCMT"/>
</dbReference>
<dbReference type="Pfam" id="PF01189">
    <property type="entry name" value="Methyltr_RsmB-F"/>
    <property type="match status" value="1"/>
</dbReference>
<dbReference type="Gene3D" id="1.10.940.10">
    <property type="entry name" value="NusB-like"/>
    <property type="match status" value="1"/>
</dbReference>
<dbReference type="Pfam" id="PF01029">
    <property type="entry name" value="NusB"/>
    <property type="match status" value="1"/>
</dbReference>
<dbReference type="Proteomes" id="UP000464751">
    <property type="component" value="Chromosome"/>
</dbReference>
<feature type="binding site" evidence="6">
    <location>
        <position position="294"/>
    </location>
    <ligand>
        <name>S-adenosyl-L-methionine</name>
        <dbReference type="ChEBI" id="CHEBI:59789"/>
    </ligand>
</feature>
<dbReference type="Gene3D" id="3.40.50.150">
    <property type="entry name" value="Vaccinia Virus protein VP39"/>
    <property type="match status" value="1"/>
</dbReference>
<dbReference type="PANTHER" id="PTHR22807">
    <property type="entry name" value="NOP2 YEAST -RELATED NOL1/NOP2/FMU SUN DOMAIN-CONTAINING"/>
    <property type="match status" value="1"/>
</dbReference>
<dbReference type="GO" id="GO:0001510">
    <property type="term" value="P:RNA methylation"/>
    <property type="evidence" value="ECO:0007669"/>
    <property type="project" value="InterPro"/>
</dbReference>
<dbReference type="InterPro" id="IPR006027">
    <property type="entry name" value="NusB_RsmB_TIM44"/>
</dbReference>